<organism evidence="5 6">
    <name type="scientific">Mycobacterium phage Doom</name>
    <dbReference type="NCBI Taxonomy" id="2922222"/>
    <lineage>
        <taxon>Viruses</taxon>
        <taxon>Duplodnaviria</taxon>
        <taxon>Heunggongvirae</taxon>
        <taxon>Uroviricota</taxon>
        <taxon>Caudoviricetes</taxon>
        <taxon>Fromanvirus</taxon>
        <taxon>Fromanvirus doom</taxon>
    </lineage>
</organism>
<keyword evidence="6" id="KW-1185">Reference proteome</keyword>
<evidence type="ECO:0000259" key="4">
    <source>
        <dbReference type="Pfam" id="PF05065"/>
    </source>
</evidence>
<dbReference type="Pfam" id="PF05065">
    <property type="entry name" value="Phage_capsid"/>
    <property type="match status" value="1"/>
</dbReference>
<dbReference type="NCBIfam" id="TIGR01554">
    <property type="entry name" value="major_cap_HK97"/>
    <property type="match status" value="1"/>
</dbReference>
<evidence type="ECO:0000313" key="5">
    <source>
        <dbReference type="EMBL" id="AEJ93591.1"/>
    </source>
</evidence>
<dbReference type="SUPFAM" id="SSF56563">
    <property type="entry name" value="Major capsid protein gp5"/>
    <property type="match status" value="1"/>
</dbReference>
<dbReference type="GeneID" id="18561342"/>
<comment type="subcellular location">
    <subcellularLocation>
        <location evidence="1">Virion</location>
    </subcellularLocation>
</comment>
<dbReference type="RefSeq" id="YP_009013659.1">
    <property type="nucleotide sequence ID" value="NC_023704.1"/>
</dbReference>
<proteinExistence type="predicted"/>
<dbReference type="EMBL" id="JN153085">
    <property type="protein sequence ID" value="AEJ93591.1"/>
    <property type="molecule type" value="Genomic_DNA"/>
</dbReference>
<dbReference type="Gene3D" id="3.30.2320.10">
    <property type="entry name" value="hypothetical protein PF0899 domain"/>
    <property type="match status" value="1"/>
</dbReference>
<evidence type="ECO:0000256" key="3">
    <source>
        <dbReference type="SAM" id="MobiDB-lite"/>
    </source>
</evidence>
<dbReference type="Proteomes" id="UP000008426">
    <property type="component" value="Segment"/>
</dbReference>
<evidence type="ECO:0000256" key="1">
    <source>
        <dbReference type="ARBA" id="ARBA00004328"/>
    </source>
</evidence>
<evidence type="ECO:0000256" key="2">
    <source>
        <dbReference type="ARBA" id="ARBA00022844"/>
    </source>
</evidence>
<evidence type="ECO:0000313" key="6">
    <source>
        <dbReference type="Proteomes" id="UP000008426"/>
    </source>
</evidence>
<dbReference type="KEGG" id="vg:18561342"/>
<feature type="domain" description="Phage capsid-like C-terminal" evidence="4">
    <location>
        <begin position="27"/>
        <end position="330"/>
    </location>
</feature>
<dbReference type="InterPro" id="IPR024455">
    <property type="entry name" value="Phage_capsid"/>
</dbReference>
<feature type="region of interest" description="Disordered" evidence="3">
    <location>
        <begin position="1"/>
        <end position="20"/>
    </location>
</feature>
<name>G1EUY2_9CAUD</name>
<dbReference type="Gene3D" id="3.30.2400.10">
    <property type="entry name" value="Major capsid protein gp5"/>
    <property type="match status" value="1"/>
</dbReference>
<protein>
    <submittedName>
        <fullName evidence="5">Major capsid protein</fullName>
    </submittedName>
</protein>
<sequence>MATLNELAPNTAGSNHQGRLAHVPSDLLPKEIVGPIFDKAQESSLVLRLGENIPISYGETIIPTTVKRPEVGQVGVGTSNEQREGGTKPLSGTAWDTRSVAPIKLATIVTVSEEFARMNPSGLYTKLQADLAYAIGRGIDLAVFHGKSPLTGSALQGIDTNNVIVNTTNVDYLQTGTTPLLDRFLDGYDLVSANTDVDFNGWAADPRFRARLLRSQAYRDANGNVDPTRINLAASTGDLLGLPVQFGKAVGGDLGAATDSKVRVVGGDFSQLKYGFADEIRVKMSDTATLTDNTSPTPQTVSMWQTNQIAILIEVTFGWLLGDKQAFIKFVDDVKPDDD</sequence>
<gene>
    <name evidence="5" type="primary">15</name>
    <name evidence="5" type="ORF">DOOM_15</name>
</gene>
<dbReference type="InterPro" id="IPR054612">
    <property type="entry name" value="Phage_capsid-like_C"/>
</dbReference>
<reference evidence="5 6" key="1">
    <citation type="journal article" date="2012" name="J. Virol.">
        <title>Complete Genome Sequences of 138 Mycobacteriophages.</title>
        <authorList>
            <consortium name="the Science Education Alliance Phage Hunters Advancing Genomics and Evolutionary Science Program"/>
            <consortium name="the KwaZulu-Natal Research Institute for Tuberculosis and HIV Mycobacterial Genetics Course Students"/>
            <consortium name="the Phage Hunters Integrating Research and Education Program"/>
            <person name="Hatfull G.F."/>
        </authorList>
    </citation>
    <scope>NUCLEOTIDE SEQUENCE [LARGE SCALE GENOMIC DNA]</scope>
</reference>
<accession>G1EUY2</accession>
<dbReference type="GO" id="GO:0044423">
    <property type="term" value="C:virion component"/>
    <property type="evidence" value="ECO:0007669"/>
    <property type="project" value="UniProtKB-KW"/>
</dbReference>
<keyword evidence="2" id="KW-0946">Virion</keyword>